<proteinExistence type="predicted"/>
<reference evidence="2 3" key="1">
    <citation type="submission" date="2015-09" db="EMBL/GenBank/DDBJ databases">
        <title>Draft genome of the parasitic nematode Teladorsagia circumcincta isolate WARC Sus (inbred).</title>
        <authorList>
            <person name="Mitreva M."/>
        </authorList>
    </citation>
    <scope>NUCLEOTIDE SEQUENCE [LARGE SCALE GENOMIC DNA]</scope>
    <source>
        <strain evidence="2 3">S</strain>
    </source>
</reference>
<evidence type="ECO:0000256" key="1">
    <source>
        <dbReference type="SAM" id="MobiDB-lite"/>
    </source>
</evidence>
<feature type="region of interest" description="Disordered" evidence="1">
    <location>
        <begin position="1"/>
        <end position="121"/>
    </location>
</feature>
<dbReference type="Proteomes" id="UP000230423">
    <property type="component" value="Unassembled WGS sequence"/>
</dbReference>
<dbReference type="EMBL" id="KZ412742">
    <property type="protein sequence ID" value="PIO53447.1"/>
    <property type="molecule type" value="Genomic_DNA"/>
</dbReference>
<dbReference type="AlphaFoldDB" id="A0A2G9T652"/>
<gene>
    <name evidence="2" type="ORF">TELCIR_25218</name>
</gene>
<name>A0A2G9T652_TELCI</name>
<organism evidence="2 3">
    <name type="scientific">Teladorsagia circumcincta</name>
    <name type="common">Brown stomach worm</name>
    <name type="synonym">Ostertagia circumcincta</name>
    <dbReference type="NCBI Taxonomy" id="45464"/>
    <lineage>
        <taxon>Eukaryota</taxon>
        <taxon>Metazoa</taxon>
        <taxon>Ecdysozoa</taxon>
        <taxon>Nematoda</taxon>
        <taxon>Chromadorea</taxon>
        <taxon>Rhabditida</taxon>
        <taxon>Rhabditina</taxon>
        <taxon>Rhabditomorpha</taxon>
        <taxon>Strongyloidea</taxon>
        <taxon>Trichostrongylidae</taxon>
        <taxon>Teladorsagia</taxon>
    </lineage>
</organism>
<keyword evidence="3" id="KW-1185">Reference proteome</keyword>
<sequence>MGGAQSNLRPGDAKFGKLSTRQLATAREVRASGKSPAPTNEATASLAPAKTAKECARTPTKPPPATEAAQTKTAIEPVRPNAQPSAAAELAQTKTAKEFVFPSAKPSPAAELAQTKTAREF</sequence>
<feature type="non-terminal residue" evidence="2">
    <location>
        <position position="121"/>
    </location>
</feature>
<accession>A0A2G9T652</accession>
<evidence type="ECO:0000313" key="3">
    <source>
        <dbReference type="Proteomes" id="UP000230423"/>
    </source>
</evidence>
<protein>
    <submittedName>
        <fullName evidence="2">Uncharacterized protein</fullName>
    </submittedName>
</protein>
<evidence type="ECO:0000313" key="2">
    <source>
        <dbReference type="EMBL" id="PIO53447.1"/>
    </source>
</evidence>